<dbReference type="Pfam" id="PF01022">
    <property type="entry name" value="HTH_5"/>
    <property type="match status" value="1"/>
</dbReference>
<keyword evidence="6" id="KW-1185">Reference proteome</keyword>
<dbReference type="InterPro" id="IPR023485">
    <property type="entry name" value="Ptyr_pPase"/>
</dbReference>
<dbReference type="Gene3D" id="3.40.50.2300">
    <property type="match status" value="1"/>
</dbReference>
<dbReference type="NCBIfam" id="NF033788">
    <property type="entry name" value="HTH_metalloreg"/>
    <property type="match status" value="1"/>
</dbReference>
<dbReference type="KEGG" id="cjap:GWK36_06170"/>
<dbReference type="SUPFAM" id="SSF52788">
    <property type="entry name" value="Phosphotyrosine protein phosphatases I"/>
    <property type="match status" value="1"/>
</dbReference>
<accession>A0A6G7VAX3</accession>
<evidence type="ECO:0000256" key="1">
    <source>
        <dbReference type="ARBA" id="ARBA00022849"/>
    </source>
</evidence>
<dbReference type="RefSeq" id="WP_166269897.1">
    <property type="nucleotide sequence ID" value="NZ_CP048029.1"/>
</dbReference>
<dbReference type="CDD" id="cd00090">
    <property type="entry name" value="HTH_ARSR"/>
    <property type="match status" value="1"/>
</dbReference>
<reference evidence="6" key="2">
    <citation type="submission" date="2020-01" db="EMBL/GenBank/DDBJ databases">
        <title>Caldichromatium gen. nov., sp. nov., a thermophilic purple sulfur bacterium member of the family Chromatiaceae isolated from Nakabusa hot spring, Japan.</title>
        <authorList>
            <person name="Saini M.K."/>
            <person name="Hanada S."/>
            <person name="Tank M."/>
        </authorList>
    </citation>
    <scope>NUCLEOTIDE SEQUENCE [LARGE SCALE GENOMIC DNA]</scope>
    <source>
        <strain evidence="6">No.7</strain>
    </source>
</reference>
<gene>
    <name evidence="4" type="ORF">GWK36_02935</name>
    <name evidence="5" type="ORF">GWK36_06170</name>
</gene>
<dbReference type="AlphaFoldDB" id="A0A6G7VAX3"/>
<dbReference type="SUPFAM" id="SSF46785">
    <property type="entry name" value="Winged helix' DNA-binding domain"/>
    <property type="match status" value="1"/>
</dbReference>
<dbReference type="KEGG" id="cjap:GWK36_02935"/>
<sequence>MLAPQAFFEALADPIRRRILAMLLEADELCVCDLHSTLDAPQPKVSRHLAVLRGAHLVLARRDGTWMRYRLHPQLPAWALRILMHMRDGMRSEPIVPAPSVSRHPSVKAVSPDHRPRPSAVQSHRLQSACENSVMNTALKTVLVLCTGNSCRSQMAEVLLNHDLAGQVRALSAGTRPQPKVADGAITALQALGLPTEGLHPKDIDAVLNEPIDLVVTVCDNAKESCPVFPRPVKQIHLPFHDPHGEPLESFIQVRDDIRARLIPAVREALGV</sequence>
<feature type="region of interest" description="Disordered" evidence="2">
    <location>
        <begin position="95"/>
        <end position="119"/>
    </location>
</feature>
<dbReference type="CDD" id="cd16345">
    <property type="entry name" value="LMWP_ArsC"/>
    <property type="match status" value="1"/>
</dbReference>
<keyword evidence="1" id="KW-0059">Arsenical resistance</keyword>
<dbReference type="InterPro" id="IPR011991">
    <property type="entry name" value="ArsR-like_HTH"/>
</dbReference>
<dbReference type="EMBL" id="CP048029">
    <property type="protein sequence ID" value="QIK37124.1"/>
    <property type="molecule type" value="Genomic_DNA"/>
</dbReference>
<dbReference type="PANTHER" id="PTHR43428">
    <property type="entry name" value="ARSENATE REDUCTASE"/>
    <property type="match status" value="1"/>
</dbReference>
<dbReference type="GO" id="GO:0003700">
    <property type="term" value="F:DNA-binding transcription factor activity"/>
    <property type="evidence" value="ECO:0007669"/>
    <property type="project" value="InterPro"/>
</dbReference>
<dbReference type="InterPro" id="IPR001845">
    <property type="entry name" value="HTH_ArsR_DNA-bd_dom"/>
</dbReference>
<evidence type="ECO:0000313" key="6">
    <source>
        <dbReference type="Proteomes" id="UP000502699"/>
    </source>
</evidence>
<evidence type="ECO:0000313" key="4">
    <source>
        <dbReference type="EMBL" id="QIK37124.1"/>
    </source>
</evidence>
<proteinExistence type="predicted"/>
<dbReference type="EMBL" id="CP048029">
    <property type="protein sequence ID" value="QIK37636.1"/>
    <property type="molecule type" value="Genomic_DNA"/>
</dbReference>
<dbReference type="GO" id="GO:0046685">
    <property type="term" value="P:response to arsenic-containing substance"/>
    <property type="evidence" value="ECO:0007669"/>
    <property type="project" value="UniProtKB-KW"/>
</dbReference>
<protein>
    <submittedName>
        <fullName evidence="4">Metalloregulator ArsR/SmtB family transcription factor</fullName>
    </submittedName>
</protein>
<dbReference type="InterPro" id="IPR036196">
    <property type="entry name" value="Ptyr_pPase_sf"/>
</dbReference>
<dbReference type="PRINTS" id="PR00778">
    <property type="entry name" value="HTHARSR"/>
</dbReference>
<dbReference type="Gene3D" id="1.10.10.10">
    <property type="entry name" value="Winged helix-like DNA-binding domain superfamily/Winged helix DNA-binding domain"/>
    <property type="match status" value="1"/>
</dbReference>
<dbReference type="Pfam" id="PF01451">
    <property type="entry name" value="LMWPc"/>
    <property type="match status" value="1"/>
</dbReference>
<dbReference type="PROSITE" id="PS50987">
    <property type="entry name" value="HTH_ARSR_2"/>
    <property type="match status" value="1"/>
</dbReference>
<evidence type="ECO:0000313" key="5">
    <source>
        <dbReference type="EMBL" id="QIK37636.1"/>
    </source>
</evidence>
<dbReference type="SMART" id="SM00226">
    <property type="entry name" value="LMWPc"/>
    <property type="match status" value="1"/>
</dbReference>
<dbReference type="InterPro" id="IPR036390">
    <property type="entry name" value="WH_DNA-bd_sf"/>
</dbReference>
<dbReference type="Proteomes" id="UP000502699">
    <property type="component" value="Chromosome"/>
</dbReference>
<reference evidence="4" key="1">
    <citation type="journal article" date="2020" name="Int. J. Syst. Evol. Microbiol.">
        <title>Caldichromatium japonicum gen. nov., sp. nov., a novel thermophilic phototrophic purple sulphur bacterium of the Chromatiaceae isolated from Nakabusa hot springs, Japan.</title>
        <authorList>
            <person name="Saini M.K."/>
            <person name="ChihChe W."/>
            <person name="Soulier N."/>
            <person name="Sebastian A."/>
            <person name="Albert I."/>
            <person name="Thiel V."/>
            <person name="Bryant D.A."/>
            <person name="Hanada S."/>
            <person name="Tank M."/>
        </authorList>
    </citation>
    <scope>NUCLEOTIDE SEQUENCE</scope>
    <source>
        <strain evidence="4">No.7</strain>
    </source>
</reference>
<feature type="domain" description="HTH arsR-type" evidence="3">
    <location>
        <begin position="1"/>
        <end position="90"/>
    </location>
</feature>
<dbReference type="SMART" id="SM00418">
    <property type="entry name" value="HTH_ARSR"/>
    <property type="match status" value="1"/>
</dbReference>
<dbReference type="InterPro" id="IPR036388">
    <property type="entry name" value="WH-like_DNA-bd_sf"/>
</dbReference>
<name>A0A6G7VAX3_9GAMM</name>
<evidence type="ECO:0000256" key="2">
    <source>
        <dbReference type="SAM" id="MobiDB-lite"/>
    </source>
</evidence>
<dbReference type="PANTHER" id="PTHR43428:SF1">
    <property type="entry name" value="ARSENATE REDUCTASE"/>
    <property type="match status" value="1"/>
</dbReference>
<organism evidence="4 6">
    <name type="scientific">Caldichromatium japonicum</name>
    <dbReference type="NCBI Taxonomy" id="2699430"/>
    <lineage>
        <taxon>Bacteria</taxon>
        <taxon>Pseudomonadati</taxon>
        <taxon>Pseudomonadota</taxon>
        <taxon>Gammaproteobacteria</taxon>
        <taxon>Chromatiales</taxon>
        <taxon>Chromatiaceae</taxon>
        <taxon>Caldichromatium</taxon>
    </lineage>
</organism>
<evidence type="ECO:0000259" key="3">
    <source>
        <dbReference type="PROSITE" id="PS50987"/>
    </source>
</evidence>